<dbReference type="EMBL" id="KV016402">
    <property type="protein sequence ID" value="KZV19652.1"/>
    <property type="molecule type" value="Genomic_DNA"/>
</dbReference>
<gene>
    <name evidence="1" type="ORF">F511_42862</name>
</gene>
<sequence length="97" mass="10865">MKSGKQVSLVDLRSSISLIVISAVFNCPPTKSSNLHLHFHDKTHLNGKNFVSNGFNSNRGYICEGNAIEEQRRLMIVVAHKRENQKETTTKGKNTGR</sequence>
<dbReference type="Proteomes" id="UP000250235">
    <property type="component" value="Unassembled WGS sequence"/>
</dbReference>
<name>A0A2Z7AEZ9_9LAMI</name>
<dbReference type="AlphaFoldDB" id="A0A2Z7AEZ9"/>
<protein>
    <submittedName>
        <fullName evidence="1">Uncharacterized protein</fullName>
    </submittedName>
</protein>
<evidence type="ECO:0000313" key="1">
    <source>
        <dbReference type="EMBL" id="KZV19652.1"/>
    </source>
</evidence>
<proteinExistence type="predicted"/>
<reference evidence="1 2" key="1">
    <citation type="journal article" date="2015" name="Proc. Natl. Acad. Sci. U.S.A.">
        <title>The resurrection genome of Boea hygrometrica: A blueprint for survival of dehydration.</title>
        <authorList>
            <person name="Xiao L."/>
            <person name="Yang G."/>
            <person name="Zhang L."/>
            <person name="Yang X."/>
            <person name="Zhao S."/>
            <person name="Ji Z."/>
            <person name="Zhou Q."/>
            <person name="Hu M."/>
            <person name="Wang Y."/>
            <person name="Chen M."/>
            <person name="Xu Y."/>
            <person name="Jin H."/>
            <person name="Xiao X."/>
            <person name="Hu G."/>
            <person name="Bao F."/>
            <person name="Hu Y."/>
            <person name="Wan P."/>
            <person name="Li L."/>
            <person name="Deng X."/>
            <person name="Kuang T."/>
            <person name="Xiang C."/>
            <person name="Zhu J.K."/>
            <person name="Oliver M.J."/>
            <person name="He Y."/>
        </authorList>
    </citation>
    <scope>NUCLEOTIDE SEQUENCE [LARGE SCALE GENOMIC DNA]</scope>
    <source>
        <strain evidence="2">cv. XS01</strain>
    </source>
</reference>
<organism evidence="1 2">
    <name type="scientific">Dorcoceras hygrometricum</name>
    <dbReference type="NCBI Taxonomy" id="472368"/>
    <lineage>
        <taxon>Eukaryota</taxon>
        <taxon>Viridiplantae</taxon>
        <taxon>Streptophyta</taxon>
        <taxon>Embryophyta</taxon>
        <taxon>Tracheophyta</taxon>
        <taxon>Spermatophyta</taxon>
        <taxon>Magnoliopsida</taxon>
        <taxon>eudicotyledons</taxon>
        <taxon>Gunneridae</taxon>
        <taxon>Pentapetalae</taxon>
        <taxon>asterids</taxon>
        <taxon>lamiids</taxon>
        <taxon>Lamiales</taxon>
        <taxon>Gesneriaceae</taxon>
        <taxon>Didymocarpoideae</taxon>
        <taxon>Trichosporeae</taxon>
        <taxon>Loxocarpinae</taxon>
        <taxon>Dorcoceras</taxon>
    </lineage>
</organism>
<evidence type="ECO:0000313" key="2">
    <source>
        <dbReference type="Proteomes" id="UP000250235"/>
    </source>
</evidence>
<accession>A0A2Z7AEZ9</accession>
<keyword evidence="2" id="KW-1185">Reference proteome</keyword>